<feature type="repeat" description="ANK" evidence="6">
    <location>
        <begin position="965"/>
        <end position="997"/>
    </location>
</feature>
<protein>
    <recommendedName>
        <fullName evidence="9">FYVE-type domain-containing protein</fullName>
    </recommendedName>
</protein>
<reference evidence="10" key="2">
    <citation type="journal article" date="2023" name="Infect Dis Poverty">
        <title>Chromosome-scale genome of the human blood fluke Schistosoma mekongi and its implications for public health.</title>
        <authorList>
            <person name="Zhou M."/>
            <person name="Xu L."/>
            <person name="Xu D."/>
            <person name="Chen W."/>
            <person name="Khan J."/>
            <person name="Hu Y."/>
            <person name="Huang H."/>
            <person name="Wei H."/>
            <person name="Zhang Y."/>
            <person name="Chusongsang P."/>
            <person name="Tanasarnprasert K."/>
            <person name="Hu X."/>
            <person name="Limpanont Y."/>
            <person name="Lv Z."/>
        </authorList>
    </citation>
    <scope>NUCLEOTIDE SEQUENCE</scope>
    <source>
        <strain evidence="10">LV_2022a</strain>
    </source>
</reference>
<feature type="repeat" description="ANK" evidence="6">
    <location>
        <begin position="1139"/>
        <end position="1171"/>
    </location>
</feature>
<keyword evidence="4" id="KW-0862">Zinc</keyword>
<dbReference type="PANTHER" id="PTHR24198">
    <property type="entry name" value="ANKYRIN REPEAT AND PROTEIN KINASE DOMAIN-CONTAINING PROTEIN"/>
    <property type="match status" value="1"/>
</dbReference>
<comment type="caution">
    <text evidence="10">The sequence shown here is derived from an EMBL/GenBank/DDBJ whole genome shotgun (WGS) entry which is preliminary data.</text>
</comment>
<evidence type="ECO:0000259" key="9">
    <source>
        <dbReference type="PROSITE" id="PS50178"/>
    </source>
</evidence>
<dbReference type="InterPro" id="IPR017455">
    <property type="entry name" value="Znf_FYVE-rel"/>
</dbReference>
<organism evidence="10 11">
    <name type="scientific">Schistosoma mekongi</name>
    <name type="common">Parasitic worm</name>
    <dbReference type="NCBI Taxonomy" id="38744"/>
    <lineage>
        <taxon>Eukaryota</taxon>
        <taxon>Metazoa</taxon>
        <taxon>Spiralia</taxon>
        <taxon>Lophotrochozoa</taxon>
        <taxon>Platyhelminthes</taxon>
        <taxon>Trematoda</taxon>
        <taxon>Digenea</taxon>
        <taxon>Strigeidida</taxon>
        <taxon>Schistosomatoidea</taxon>
        <taxon>Schistosomatidae</taxon>
        <taxon>Schistosoma</taxon>
    </lineage>
</organism>
<keyword evidence="5 6" id="KW-0040">ANK repeat</keyword>
<dbReference type="Proteomes" id="UP001292079">
    <property type="component" value="Unassembled WGS sequence"/>
</dbReference>
<name>A0AAE2D5I4_SCHME</name>
<keyword evidence="8" id="KW-0175">Coiled coil</keyword>
<dbReference type="PANTHER" id="PTHR24198:SF165">
    <property type="entry name" value="ANKYRIN REPEAT-CONTAINING PROTEIN-RELATED"/>
    <property type="match status" value="1"/>
</dbReference>
<proteinExistence type="predicted"/>
<dbReference type="CDD" id="cd15728">
    <property type="entry name" value="FYVE_ANFY1"/>
    <property type="match status" value="1"/>
</dbReference>
<feature type="domain" description="FYVE-type" evidence="9">
    <location>
        <begin position="1206"/>
        <end position="1266"/>
    </location>
</feature>
<dbReference type="PROSITE" id="PS50088">
    <property type="entry name" value="ANK_REPEAT"/>
    <property type="match status" value="7"/>
</dbReference>
<evidence type="ECO:0000256" key="1">
    <source>
        <dbReference type="ARBA" id="ARBA00022723"/>
    </source>
</evidence>
<accession>A0AAE2D5I4</accession>
<dbReference type="InterPro" id="IPR013083">
    <property type="entry name" value="Znf_RING/FYVE/PHD"/>
</dbReference>
<dbReference type="InterPro" id="IPR000306">
    <property type="entry name" value="Znf_FYVE"/>
</dbReference>
<dbReference type="Pfam" id="PF12796">
    <property type="entry name" value="Ank_2"/>
    <property type="match status" value="4"/>
</dbReference>
<feature type="repeat" description="ANK" evidence="6">
    <location>
        <begin position="276"/>
        <end position="305"/>
    </location>
</feature>
<evidence type="ECO:0000256" key="2">
    <source>
        <dbReference type="ARBA" id="ARBA00022737"/>
    </source>
</evidence>
<dbReference type="SUPFAM" id="SSF48403">
    <property type="entry name" value="Ankyrin repeat"/>
    <property type="match status" value="4"/>
</dbReference>
<evidence type="ECO:0000256" key="8">
    <source>
        <dbReference type="SAM" id="Coils"/>
    </source>
</evidence>
<dbReference type="InterPro" id="IPR049764">
    <property type="entry name" value="ANFY1_FYVE"/>
</dbReference>
<dbReference type="PROSITE" id="PS50178">
    <property type="entry name" value="ZF_FYVE"/>
    <property type="match status" value="1"/>
</dbReference>
<dbReference type="InterPro" id="IPR011011">
    <property type="entry name" value="Znf_FYVE_PHD"/>
</dbReference>
<dbReference type="Pfam" id="PF00651">
    <property type="entry name" value="BTB"/>
    <property type="match status" value="1"/>
</dbReference>
<feature type="repeat" description="ANK" evidence="6">
    <location>
        <begin position="1034"/>
        <end position="1066"/>
    </location>
</feature>
<evidence type="ECO:0000256" key="5">
    <source>
        <dbReference type="ARBA" id="ARBA00023043"/>
    </source>
</evidence>
<feature type="coiled-coil region" evidence="8">
    <location>
        <begin position="37"/>
        <end position="71"/>
    </location>
</feature>
<dbReference type="InterPro" id="IPR000210">
    <property type="entry name" value="BTB/POZ_dom"/>
</dbReference>
<sequence>MSRRELLSCHRVLDIGYRLCDFKTYGYPIPMSLDFYVNNIKLEYQKLQSKVAKLEKEKEILAAELGHKEHNFCGNILSFVESLFLNTKYSDVLFKTPNVLIPGHKFVLDARGGVWNIYAENGVEYINMQGYCQDVCEALISWTYRGVLEDYEGQCLSDLMTLAREYCLPSLLCQCEIALIPLVTRENCLSLYSSSYRVRATRLLNHCFIFLSDLWPDFSPEEISTVSAPVLHSFLVKYSKFPVHLAIDLGRDDAVLSLLNVNHAETKLLVNQLNEDGLSPLYMALKVAHFELAEKLIDLGAEVNALIGPADQKQPVTQFAFTKKRYDAVQFLLLHGSYCDFSDSISSRTLLHNLAMIDDNEFSEAVTNIAKTLIQQSVNTSCQDTDGNSPLHLSILYNNSTLFNLLLNQSKKLDLDLPNNQGLCPLWFALVRQFNFCDISDPGVFGFKSTSRTNNLYDFASQLIKNGANVNYRFTNIHYSELNNKSLNNPLPGDTLLLATSRMGWESAALFLLDQVQCDPTLESFTQGETVFHVAIEAELSNLCNRLIMRNDINPNRLRFSKPSVIASNDEISYESTDVNEINQSTVNKSLNPFDYDCDDNDDCTVPFNLVDDISRQLNTSHVSSNHTVNGSTTSTSLNVFKDDSKATQLFYCSPLHLAVQHKMFSILEFYLENKVADVDWLLLNESGDSILSLLLWSEQFQLVSRILESICGQSENASVSHESNEVIRSIRNILPSKCNIPLLLIQSIERDQLEVVKFLVEHGADINENERNSQSYTNPLWTALTLKRWTIADYLVNHGADVNSWGLFNETNAKVTLLHLSIYENNEEAGVFLVNRNCDVNACAQFDYSTDMKESNCHIPELARYPLHMATLNGMCELVKVLICSNRVHINQQDYNGETALHLAIKSKNVKLASLLIEAPQIDYSIRDSQGYTVFHVAVDLRQRTIAQNLLKKDDSLALQVDSAGRNFLHVAIENLDREAIFLLIQIGVDMNACVRDVHRLTPFHLAIKTGVDEDILRSLLLAGASINSQTPQKQYGLHLAVIYNRPELVHCLLENGADANAQDSERNTPLHLAIRHARVDCLVKLLNHSSTNCYCINMRGQLPIHLLAQHHGPVSVEMLEYLLEISVANQINAQDAAGNTPLLLAYQAGNVPLCTALLQAGASLGVMNSEGDTVFSLNRKKCKSSTPGRVLSQLLDSLIQEPRWEDGSVCVECSLKFGITNRKHHCRHCGRLLCAQCSAYEVPIVKYELSKPVRVCEVCFNFLNNPF</sequence>
<feature type="repeat" description="ANK" evidence="6">
    <location>
        <begin position="897"/>
        <end position="919"/>
    </location>
</feature>
<reference evidence="10" key="1">
    <citation type="submission" date="2022-04" db="EMBL/GenBank/DDBJ databases">
        <authorList>
            <person name="Xu L."/>
            <person name="Lv Z."/>
        </authorList>
    </citation>
    <scope>NUCLEOTIDE SEQUENCE</scope>
    <source>
        <strain evidence="10">LV_2022a</strain>
    </source>
</reference>
<keyword evidence="11" id="KW-1185">Reference proteome</keyword>
<dbReference type="InterPro" id="IPR011333">
    <property type="entry name" value="SKP1/BTB/POZ_sf"/>
</dbReference>
<evidence type="ECO:0000256" key="3">
    <source>
        <dbReference type="ARBA" id="ARBA00022771"/>
    </source>
</evidence>
<dbReference type="Gene3D" id="3.30.710.10">
    <property type="entry name" value="Potassium Channel Kv1.1, Chain A"/>
    <property type="match status" value="1"/>
</dbReference>
<dbReference type="GO" id="GO:0008270">
    <property type="term" value="F:zinc ion binding"/>
    <property type="evidence" value="ECO:0007669"/>
    <property type="project" value="UniProtKB-KW"/>
</dbReference>
<keyword evidence="1" id="KW-0479">Metal-binding</keyword>
<evidence type="ECO:0000256" key="7">
    <source>
        <dbReference type="PROSITE-ProRule" id="PRU00091"/>
    </source>
</evidence>
<feature type="repeat" description="ANK" evidence="6">
    <location>
        <begin position="386"/>
        <end position="418"/>
    </location>
</feature>
<keyword evidence="3 7" id="KW-0863">Zinc-finger</keyword>
<dbReference type="SUPFAM" id="SSF54695">
    <property type="entry name" value="POZ domain"/>
    <property type="match status" value="1"/>
</dbReference>
<dbReference type="SMART" id="SM00248">
    <property type="entry name" value="ANK"/>
    <property type="match status" value="18"/>
</dbReference>
<dbReference type="SUPFAM" id="SSF57903">
    <property type="entry name" value="FYVE/PHD zinc finger"/>
    <property type="match status" value="1"/>
</dbReference>
<dbReference type="EMBL" id="JALJAT010000003">
    <property type="protein sequence ID" value="KAK4471942.1"/>
    <property type="molecule type" value="Genomic_DNA"/>
</dbReference>
<evidence type="ECO:0000256" key="6">
    <source>
        <dbReference type="PROSITE-ProRule" id="PRU00023"/>
    </source>
</evidence>
<evidence type="ECO:0000256" key="4">
    <source>
        <dbReference type="ARBA" id="ARBA00022833"/>
    </source>
</evidence>
<evidence type="ECO:0000313" key="11">
    <source>
        <dbReference type="Proteomes" id="UP001292079"/>
    </source>
</evidence>
<dbReference type="AlphaFoldDB" id="A0AAE2D5I4"/>
<dbReference type="Gene3D" id="3.30.40.10">
    <property type="entry name" value="Zinc/RING finger domain, C3HC4 (zinc finger)"/>
    <property type="match status" value="1"/>
</dbReference>
<dbReference type="PROSITE" id="PS50297">
    <property type="entry name" value="ANK_REP_REGION"/>
    <property type="match status" value="6"/>
</dbReference>
<dbReference type="Pfam" id="PF00023">
    <property type="entry name" value="Ank"/>
    <property type="match status" value="1"/>
</dbReference>
<dbReference type="Gene3D" id="1.25.40.20">
    <property type="entry name" value="Ankyrin repeat-containing domain"/>
    <property type="match status" value="5"/>
</dbReference>
<dbReference type="SMART" id="SM00225">
    <property type="entry name" value="BTB"/>
    <property type="match status" value="1"/>
</dbReference>
<evidence type="ECO:0000313" key="10">
    <source>
        <dbReference type="EMBL" id="KAK4471942.1"/>
    </source>
</evidence>
<gene>
    <name evidence="10" type="ORF">MN116_005323</name>
</gene>
<dbReference type="InterPro" id="IPR002110">
    <property type="entry name" value="Ankyrin_rpt"/>
</dbReference>
<dbReference type="Pfam" id="PF01363">
    <property type="entry name" value="FYVE"/>
    <property type="match status" value="1"/>
</dbReference>
<dbReference type="InterPro" id="IPR036770">
    <property type="entry name" value="Ankyrin_rpt-contain_sf"/>
</dbReference>
<keyword evidence="2" id="KW-0677">Repeat</keyword>
<feature type="repeat" description="ANK" evidence="6">
    <location>
        <begin position="1000"/>
        <end position="1033"/>
    </location>
</feature>
<dbReference type="SMART" id="SM00064">
    <property type="entry name" value="FYVE"/>
    <property type="match status" value="1"/>
</dbReference>